<dbReference type="Proteomes" id="UP000254893">
    <property type="component" value="Unassembled WGS sequence"/>
</dbReference>
<dbReference type="EC" id="6.3.4.19" evidence="8"/>
<evidence type="ECO:0000313" key="11">
    <source>
        <dbReference type="Proteomes" id="UP000254893"/>
    </source>
</evidence>
<dbReference type="RefSeq" id="WP_115169803.1">
    <property type="nucleotide sequence ID" value="NZ_UGYW01000002.1"/>
</dbReference>
<name>A0A380BVP7_SPHSI</name>
<dbReference type="PANTHER" id="PTHR43033">
    <property type="entry name" value="TRNA(ILE)-LYSIDINE SYNTHASE-RELATED"/>
    <property type="match status" value="1"/>
</dbReference>
<evidence type="ECO:0000256" key="1">
    <source>
        <dbReference type="ARBA" id="ARBA00004496"/>
    </source>
</evidence>
<keyword evidence="3 8" id="KW-0436">Ligase</keyword>
<dbReference type="SUPFAM" id="SSF56037">
    <property type="entry name" value="PheT/TilS domain"/>
    <property type="match status" value="1"/>
</dbReference>
<dbReference type="NCBIfam" id="TIGR02433">
    <property type="entry name" value="lysidine_TilS_C"/>
    <property type="match status" value="1"/>
</dbReference>
<evidence type="ECO:0000256" key="2">
    <source>
        <dbReference type="ARBA" id="ARBA00022490"/>
    </source>
</evidence>
<comment type="function">
    <text evidence="8">Ligates lysine onto the cytidine present at position 34 of the AUA codon-specific tRNA(Ile) that contains the anticodon CAU, in an ATP-dependent manner. Cytidine is converted to lysidine, thus changing the amino acid specificity of the tRNA from methionine to isoleucine.</text>
</comment>
<keyword evidence="6 8" id="KW-0067">ATP-binding</keyword>
<dbReference type="GO" id="GO:0006400">
    <property type="term" value="P:tRNA modification"/>
    <property type="evidence" value="ECO:0007669"/>
    <property type="project" value="UniProtKB-UniRule"/>
</dbReference>
<dbReference type="SUPFAM" id="SSF52402">
    <property type="entry name" value="Adenine nucleotide alpha hydrolases-like"/>
    <property type="match status" value="1"/>
</dbReference>
<evidence type="ECO:0000256" key="7">
    <source>
        <dbReference type="ARBA" id="ARBA00048539"/>
    </source>
</evidence>
<dbReference type="InterPro" id="IPR012094">
    <property type="entry name" value="tRNA_Ile_lys_synt"/>
</dbReference>
<proteinExistence type="inferred from homology"/>
<sequence length="443" mass="51404">MNVLERFHRYVSQNRLFGPDDKIVLAVSGGKDSMLMARLFLESNYPVIIAHCNFSLRGEESDLDQQLVEAFGEKYGVPVFVKRFDTEAYAEENKISIQMAARELRYQWFEELRIAQGCAYISVAQHRNDHIETVLLNMIRGTGLAGLQGIQPKRERIIRPLLFLRAAEVAEEVRVLQVPYRDDQSNFSVKYARNKIRLNIVPLMEEINPEFVQSFASSIDKFAGAYQLLQDFVHPVRQSLFKESKASTEVLIEKKSLEPYLTNVALLYELFQPYHFQKNVLEDLVATWENGTGRIFESDSHRLLVDRTHLILHPTGPEVEARVCIEESDEQAEWKGFHFNIEKSFSADIVKEKHIAKIDWDKLQFPLQIRSWQEGDIFYPLGMQGKKKVSDYFIQQKINSFAKSRIPILVDGTGEIIWIVNYRLDNRFKITNNTKKVFTLVCE</sequence>
<protein>
    <recommendedName>
        <fullName evidence="8">tRNA(Ile)-lysidine synthase</fullName>
        <ecNumber evidence="8">6.3.4.19</ecNumber>
    </recommendedName>
    <alternativeName>
        <fullName evidence="8">tRNA(Ile)-2-lysyl-cytidine synthase</fullName>
    </alternativeName>
    <alternativeName>
        <fullName evidence="8">tRNA(Ile)-lysidine synthetase</fullName>
    </alternativeName>
</protein>
<dbReference type="GO" id="GO:0032267">
    <property type="term" value="F:tRNA(Ile)-lysidine synthase activity"/>
    <property type="evidence" value="ECO:0007669"/>
    <property type="project" value="UniProtKB-EC"/>
</dbReference>
<dbReference type="GO" id="GO:0005524">
    <property type="term" value="F:ATP binding"/>
    <property type="evidence" value="ECO:0007669"/>
    <property type="project" value="UniProtKB-UniRule"/>
</dbReference>
<keyword evidence="4 8" id="KW-0819">tRNA processing</keyword>
<comment type="domain">
    <text evidence="8">The N-terminal region contains the highly conserved SGGXDS motif, predicted to be a P-loop motif involved in ATP binding.</text>
</comment>
<dbReference type="AlphaFoldDB" id="A0A380BVP7"/>
<organism evidence="10 11">
    <name type="scientific">Sphingobacterium spiritivorum</name>
    <name type="common">Flavobacterium spiritivorum</name>
    <dbReference type="NCBI Taxonomy" id="258"/>
    <lineage>
        <taxon>Bacteria</taxon>
        <taxon>Pseudomonadati</taxon>
        <taxon>Bacteroidota</taxon>
        <taxon>Sphingobacteriia</taxon>
        <taxon>Sphingobacteriales</taxon>
        <taxon>Sphingobacteriaceae</taxon>
        <taxon>Sphingobacterium</taxon>
    </lineage>
</organism>
<dbReference type="InterPro" id="IPR014729">
    <property type="entry name" value="Rossmann-like_a/b/a_fold"/>
</dbReference>
<evidence type="ECO:0000256" key="8">
    <source>
        <dbReference type="HAMAP-Rule" id="MF_01161"/>
    </source>
</evidence>
<evidence type="ECO:0000256" key="6">
    <source>
        <dbReference type="ARBA" id="ARBA00022840"/>
    </source>
</evidence>
<comment type="similarity">
    <text evidence="8">Belongs to the tRNA(Ile)-lysidine synthase family.</text>
</comment>
<keyword evidence="2 8" id="KW-0963">Cytoplasm</keyword>
<dbReference type="Pfam" id="PF01171">
    <property type="entry name" value="ATP_bind_3"/>
    <property type="match status" value="1"/>
</dbReference>
<dbReference type="Pfam" id="PF11734">
    <property type="entry name" value="TilS_C"/>
    <property type="match status" value="1"/>
</dbReference>
<gene>
    <name evidence="8 10" type="primary">tilS</name>
    <name evidence="10" type="ORF">NCTC11388_01700</name>
</gene>
<dbReference type="InterPro" id="IPR011063">
    <property type="entry name" value="TilS/TtcA_N"/>
</dbReference>
<dbReference type="Gene3D" id="3.40.50.620">
    <property type="entry name" value="HUPs"/>
    <property type="match status" value="1"/>
</dbReference>
<dbReference type="SMART" id="SM00977">
    <property type="entry name" value="TilS_C"/>
    <property type="match status" value="1"/>
</dbReference>
<evidence type="ECO:0000259" key="9">
    <source>
        <dbReference type="SMART" id="SM00977"/>
    </source>
</evidence>
<dbReference type="InterPro" id="IPR012796">
    <property type="entry name" value="Lysidine-tRNA-synth_C"/>
</dbReference>
<reference evidence="10 11" key="1">
    <citation type="submission" date="2018-06" db="EMBL/GenBank/DDBJ databases">
        <authorList>
            <consortium name="Pathogen Informatics"/>
            <person name="Doyle S."/>
        </authorList>
    </citation>
    <scope>NUCLEOTIDE SEQUENCE [LARGE SCALE GENOMIC DNA]</scope>
    <source>
        <strain evidence="10 11">NCTC11388</strain>
    </source>
</reference>
<evidence type="ECO:0000256" key="5">
    <source>
        <dbReference type="ARBA" id="ARBA00022741"/>
    </source>
</evidence>
<dbReference type="GO" id="GO:0005737">
    <property type="term" value="C:cytoplasm"/>
    <property type="evidence" value="ECO:0007669"/>
    <property type="project" value="UniProtKB-SubCell"/>
</dbReference>
<dbReference type="NCBIfam" id="TIGR02432">
    <property type="entry name" value="lysidine_TilS_N"/>
    <property type="match status" value="1"/>
</dbReference>
<keyword evidence="5 8" id="KW-0547">Nucleotide-binding</keyword>
<dbReference type="PANTHER" id="PTHR43033:SF1">
    <property type="entry name" value="TRNA(ILE)-LYSIDINE SYNTHASE-RELATED"/>
    <property type="match status" value="1"/>
</dbReference>
<dbReference type="EMBL" id="UGYW01000002">
    <property type="protein sequence ID" value="SUJ06808.1"/>
    <property type="molecule type" value="Genomic_DNA"/>
</dbReference>
<accession>A0A380BVP7</accession>
<dbReference type="HAMAP" id="MF_01161">
    <property type="entry name" value="tRNA_Ile_lys_synt"/>
    <property type="match status" value="1"/>
</dbReference>
<evidence type="ECO:0000256" key="3">
    <source>
        <dbReference type="ARBA" id="ARBA00022598"/>
    </source>
</evidence>
<comment type="subcellular location">
    <subcellularLocation>
        <location evidence="1 8">Cytoplasm</location>
    </subcellularLocation>
</comment>
<feature type="binding site" evidence="8">
    <location>
        <begin position="28"/>
        <end position="33"/>
    </location>
    <ligand>
        <name>ATP</name>
        <dbReference type="ChEBI" id="CHEBI:30616"/>
    </ligand>
</feature>
<comment type="catalytic activity">
    <reaction evidence="7 8">
        <text>cytidine(34) in tRNA(Ile2) + L-lysine + ATP = lysidine(34) in tRNA(Ile2) + AMP + diphosphate + H(+)</text>
        <dbReference type="Rhea" id="RHEA:43744"/>
        <dbReference type="Rhea" id="RHEA-COMP:10625"/>
        <dbReference type="Rhea" id="RHEA-COMP:10670"/>
        <dbReference type="ChEBI" id="CHEBI:15378"/>
        <dbReference type="ChEBI" id="CHEBI:30616"/>
        <dbReference type="ChEBI" id="CHEBI:32551"/>
        <dbReference type="ChEBI" id="CHEBI:33019"/>
        <dbReference type="ChEBI" id="CHEBI:82748"/>
        <dbReference type="ChEBI" id="CHEBI:83665"/>
        <dbReference type="ChEBI" id="CHEBI:456215"/>
        <dbReference type="EC" id="6.3.4.19"/>
    </reaction>
</comment>
<dbReference type="InterPro" id="IPR012795">
    <property type="entry name" value="tRNA_Ile_lys_synt_N"/>
</dbReference>
<evidence type="ECO:0000313" key="10">
    <source>
        <dbReference type="EMBL" id="SUJ06808.1"/>
    </source>
</evidence>
<dbReference type="CDD" id="cd01992">
    <property type="entry name" value="TilS_N"/>
    <property type="match status" value="1"/>
</dbReference>
<feature type="domain" description="Lysidine-tRNA(Ile) synthetase C-terminal" evidence="9">
    <location>
        <begin position="367"/>
        <end position="440"/>
    </location>
</feature>
<evidence type="ECO:0000256" key="4">
    <source>
        <dbReference type="ARBA" id="ARBA00022694"/>
    </source>
</evidence>